<gene>
    <name evidence="3" type="ORF">UW22_C0003G0012</name>
</gene>
<evidence type="ECO:0000313" key="4">
    <source>
        <dbReference type="Proteomes" id="UP000034617"/>
    </source>
</evidence>
<organism evidence="3 4">
    <name type="scientific">Candidatus Gottesmanbacteria bacterium GW2011_GWB1_44_11c</name>
    <dbReference type="NCBI Taxonomy" id="1618447"/>
    <lineage>
        <taxon>Bacteria</taxon>
        <taxon>Candidatus Gottesmaniibacteriota</taxon>
    </lineage>
</organism>
<name>A0A0G1GWD3_9BACT</name>
<sequence length="386" mass="43802">MIIAIDGYEANVDKRVGIGRYAYEILRHIYLIRQNTAGNKESIQFRIYLPDKPKLDMPKETYWWQYRVVWPGRFFTVLGLPLRLMIDRPQADVVFSPTHYIPRFTAIPRLMSIMDLSYLTYPHLFRKKDFHQLLHWTAYSVVHATGIFTISEFSKHAIIEAYHVPADRVVVTHPGFSMDTKTIRKEIQKKYKLTSPYILSVGTIQPRKNYAMLIEAFAKYIKILGDKETDLVVVGKKGWLYEPILQAPKKYGVSDRVKFLSFVPDGDLPSLYAGAQCFCLPSLYEGFGLPVLEAMAVGCPVVVSNSSSLPEIAGKAGIYVDPQDADSIAKGLDKAIQEKDTAEGKKRIAVGIEQMKKFTWENAARETLKVLMEAGGERGMQYACNN</sequence>
<dbReference type="Pfam" id="PF00534">
    <property type="entry name" value="Glycos_transf_1"/>
    <property type="match status" value="1"/>
</dbReference>
<dbReference type="InterPro" id="IPR001296">
    <property type="entry name" value="Glyco_trans_1"/>
</dbReference>
<dbReference type="EMBL" id="LCHM01000003">
    <property type="protein sequence ID" value="KKT38970.1"/>
    <property type="molecule type" value="Genomic_DNA"/>
</dbReference>
<feature type="domain" description="Glycosyl transferase family 1" evidence="2">
    <location>
        <begin position="186"/>
        <end position="342"/>
    </location>
</feature>
<proteinExistence type="predicted"/>
<protein>
    <recommendedName>
        <fullName evidence="2">Glycosyl transferase family 1 domain-containing protein</fullName>
    </recommendedName>
</protein>
<evidence type="ECO:0000256" key="1">
    <source>
        <dbReference type="ARBA" id="ARBA00022679"/>
    </source>
</evidence>
<reference evidence="3 4" key="1">
    <citation type="journal article" date="2015" name="Nature">
        <title>rRNA introns, odd ribosomes, and small enigmatic genomes across a large radiation of phyla.</title>
        <authorList>
            <person name="Brown C.T."/>
            <person name="Hug L.A."/>
            <person name="Thomas B.C."/>
            <person name="Sharon I."/>
            <person name="Castelle C.J."/>
            <person name="Singh A."/>
            <person name="Wilkins M.J."/>
            <person name="Williams K.H."/>
            <person name="Banfield J.F."/>
        </authorList>
    </citation>
    <scope>NUCLEOTIDE SEQUENCE [LARGE SCALE GENOMIC DNA]</scope>
</reference>
<dbReference type="Proteomes" id="UP000034617">
    <property type="component" value="Unassembled WGS sequence"/>
</dbReference>
<comment type="caution">
    <text evidence="3">The sequence shown here is derived from an EMBL/GenBank/DDBJ whole genome shotgun (WGS) entry which is preliminary data.</text>
</comment>
<keyword evidence="1" id="KW-0808">Transferase</keyword>
<dbReference type="SUPFAM" id="SSF53756">
    <property type="entry name" value="UDP-Glycosyltransferase/glycogen phosphorylase"/>
    <property type="match status" value="1"/>
</dbReference>
<dbReference type="PANTHER" id="PTHR46401:SF2">
    <property type="entry name" value="GLYCOSYLTRANSFERASE WBBK-RELATED"/>
    <property type="match status" value="1"/>
</dbReference>
<evidence type="ECO:0000313" key="3">
    <source>
        <dbReference type="EMBL" id="KKT38970.1"/>
    </source>
</evidence>
<accession>A0A0G1GWD3</accession>
<dbReference type="PANTHER" id="PTHR46401">
    <property type="entry name" value="GLYCOSYLTRANSFERASE WBBK-RELATED"/>
    <property type="match status" value="1"/>
</dbReference>
<dbReference type="Gene3D" id="3.40.50.2000">
    <property type="entry name" value="Glycogen Phosphorylase B"/>
    <property type="match status" value="2"/>
</dbReference>
<dbReference type="GO" id="GO:0016757">
    <property type="term" value="F:glycosyltransferase activity"/>
    <property type="evidence" value="ECO:0007669"/>
    <property type="project" value="InterPro"/>
</dbReference>
<dbReference type="AlphaFoldDB" id="A0A0G1GWD3"/>
<dbReference type="FunFam" id="3.40.50.2000:FF:000119">
    <property type="entry name" value="Glycosyl transferase group 1"/>
    <property type="match status" value="1"/>
</dbReference>
<dbReference type="GO" id="GO:0009103">
    <property type="term" value="P:lipopolysaccharide biosynthetic process"/>
    <property type="evidence" value="ECO:0007669"/>
    <property type="project" value="TreeGrafter"/>
</dbReference>
<dbReference type="CDD" id="cd03809">
    <property type="entry name" value="GT4_MtfB-like"/>
    <property type="match status" value="1"/>
</dbReference>
<evidence type="ECO:0000259" key="2">
    <source>
        <dbReference type="Pfam" id="PF00534"/>
    </source>
</evidence>